<proteinExistence type="predicted"/>
<organism evidence="1 2">
    <name type="scientific">Sphaerospermopsis reniformis</name>
    <dbReference type="NCBI Taxonomy" id="531300"/>
    <lineage>
        <taxon>Bacteria</taxon>
        <taxon>Bacillati</taxon>
        <taxon>Cyanobacteriota</taxon>
        <taxon>Cyanophyceae</taxon>
        <taxon>Nostocales</taxon>
        <taxon>Aphanizomenonaceae</taxon>
        <taxon>Sphaerospermopsis</taxon>
    </lineage>
</organism>
<dbReference type="AlphaFoldDB" id="A0A480A0Z9"/>
<dbReference type="RefSeq" id="WP_096570245.1">
    <property type="nucleotide sequence ID" value="NZ_BJCE01000060.1"/>
</dbReference>
<accession>A0A480A0Z9</accession>
<keyword evidence="2" id="KW-1185">Reference proteome</keyword>
<evidence type="ECO:0000313" key="1">
    <source>
        <dbReference type="EMBL" id="GCL37061.1"/>
    </source>
</evidence>
<sequence>MKFSNSHNSQLGTQHVIDVSWSERWQVYQRLNELDIPCHCQSNQPLQVEITNPQIAIQVWSVVRQVKASRQDLICHLKDCLRLRYQAL</sequence>
<dbReference type="EMBL" id="BJCE01000060">
    <property type="protein sequence ID" value="GCL37061.1"/>
    <property type="molecule type" value="Genomic_DNA"/>
</dbReference>
<comment type="caution">
    <text evidence="1">The sequence shown here is derived from an EMBL/GenBank/DDBJ whole genome shotgun (WGS) entry which is preliminary data.</text>
</comment>
<gene>
    <name evidence="1" type="ORF">SR1949_21680</name>
</gene>
<reference evidence="2" key="1">
    <citation type="submission" date="2019-02" db="EMBL/GenBank/DDBJ databases">
        <title>Draft genome sequence of Sphaerospermopsis reniformis NIES-1949.</title>
        <authorList>
            <person name="Yamaguchi H."/>
            <person name="Suzuki S."/>
            <person name="Kawachi M."/>
        </authorList>
    </citation>
    <scope>NUCLEOTIDE SEQUENCE [LARGE SCALE GENOMIC DNA]</scope>
    <source>
        <strain evidence="2">NIES-1949</strain>
    </source>
</reference>
<protein>
    <submittedName>
        <fullName evidence="1">Uncharacterized protein</fullName>
    </submittedName>
</protein>
<dbReference type="NCBIfam" id="NF045598">
    <property type="entry name" value="asr1405_asl0597"/>
    <property type="match status" value="1"/>
</dbReference>
<dbReference type="InterPro" id="IPR054637">
    <property type="entry name" value="Asr1405_Asl0597-like"/>
</dbReference>
<dbReference type="Proteomes" id="UP000300142">
    <property type="component" value="Unassembled WGS sequence"/>
</dbReference>
<name>A0A480A0Z9_9CYAN</name>
<evidence type="ECO:0000313" key="2">
    <source>
        <dbReference type="Proteomes" id="UP000300142"/>
    </source>
</evidence>